<dbReference type="InterPro" id="IPR039365">
    <property type="entry name" value="IS701-like"/>
</dbReference>
<evidence type="ECO:0000313" key="3">
    <source>
        <dbReference type="EMBL" id="WAE75729.1"/>
    </source>
</evidence>
<gene>
    <name evidence="3" type="ORF">OUQ99_11910</name>
</gene>
<dbReference type="Pfam" id="PF13546">
    <property type="entry name" value="DDE_5"/>
    <property type="match status" value="1"/>
</dbReference>
<protein>
    <submittedName>
        <fullName evidence="3">Transposase</fullName>
    </submittedName>
</protein>
<evidence type="ECO:0000313" key="4">
    <source>
        <dbReference type="Proteomes" id="UP001156498"/>
    </source>
</evidence>
<reference evidence="3 4" key="1">
    <citation type="journal article" date="2013" name="Int. J. Syst. Evol. Microbiol.">
        <title>Description of Streptomonospora sediminis sp. nov. and Streptomonospora nanhaiensis sp. nov., and reclassification of Nocardiopsis arabia Hozzein &amp; Goodfellow 2008 as Streptomonospora arabica comb. nov. and emended description of the genus Streptomonospora.</title>
        <authorList>
            <person name="Zhang D.F."/>
            <person name="Pan H.Q."/>
            <person name="He J."/>
            <person name="Zhang X.M."/>
            <person name="Zhang Y.G."/>
            <person name="Klenk H.P."/>
            <person name="Hu J.C."/>
            <person name="Li W.J."/>
        </authorList>
    </citation>
    <scope>NUCLEOTIDE SEQUENCE [LARGE SCALE GENOMIC DNA]</scope>
    <source>
        <strain evidence="3 4">12A09</strain>
    </source>
</reference>
<sequence length="129" mass="14303">MDPAAVEELREDLDAFCAEVLASIPRKDSRAWGNCYLRGLMLDGRRKSIQPITERLPDGNMQALQQFVDQSLWEHTPVQRRLATKVSEAITPDAWVIDDSGLPKAGTESVGRPTSGAAPWASRRCARAR</sequence>
<dbReference type="Proteomes" id="UP001156498">
    <property type="component" value="Chromosome"/>
</dbReference>
<accession>A0ABY6YTS4</accession>
<dbReference type="PANTHER" id="PTHR33627:SF1">
    <property type="entry name" value="TRANSPOSASE"/>
    <property type="match status" value="1"/>
</dbReference>
<keyword evidence="4" id="KW-1185">Reference proteome</keyword>
<name>A0ABY6YTS4_9ACTN</name>
<dbReference type="RefSeq" id="WP_267949498.1">
    <property type="nucleotide sequence ID" value="NZ_CP113264.1"/>
</dbReference>
<proteinExistence type="predicted"/>
<dbReference type="PANTHER" id="PTHR33627">
    <property type="entry name" value="TRANSPOSASE"/>
    <property type="match status" value="1"/>
</dbReference>
<dbReference type="EMBL" id="CP113264">
    <property type="protein sequence ID" value="WAE75729.1"/>
    <property type="molecule type" value="Genomic_DNA"/>
</dbReference>
<evidence type="ECO:0000256" key="1">
    <source>
        <dbReference type="SAM" id="MobiDB-lite"/>
    </source>
</evidence>
<feature type="domain" description="Transposase IS701-like DDE" evidence="2">
    <location>
        <begin position="20"/>
        <end position="117"/>
    </location>
</feature>
<feature type="region of interest" description="Disordered" evidence="1">
    <location>
        <begin position="101"/>
        <end position="129"/>
    </location>
</feature>
<evidence type="ECO:0000259" key="2">
    <source>
        <dbReference type="Pfam" id="PF13546"/>
    </source>
</evidence>
<organism evidence="3 4">
    <name type="scientific">Streptomonospora nanhaiensis</name>
    <dbReference type="NCBI Taxonomy" id="1323731"/>
    <lineage>
        <taxon>Bacteria</taxon>
        <taxon>Bacillati</taxon>
        <taxon>Actinomycetota</taxon>
        <taxon>Actinomycetes</taxon>
        <taxon>Streptosporangiales</taxon>
        <taxon>Nocardiopsidaceae</taxon>
        <taxon>Streptomonospora</taxon>
    </lineage>
</organism>
<dbReference type="InterPro" id="IPR038721">
    <property type="entry name" value="IS701-like_DDE_dom"/>
</dbReference>